<keyword evidence="2" id="KW-1185">Reference proteome</keyword>
<name>C4GM43_9NEIS</name>
<reference evidence="1" key="1">
    <citation type="submission" date="2009-04" db="EMBL/GenBank/DDBJ databases">
        <authorList>
            <person name="Weinstock G."/>
            <person name="Sodergren E."/>
            <person name="Clifton S."/>
            <person name="Fulton L."/>
            <person name="Fulton B."/>
            <person name="Courtney L."/>
            <person name="Fronick C."/>
            <person name="Harrison M."/>
            <person name="Strong C."/>
            <person name="Farmer C."/>
            <person name="Delahaunty K."/>
            <person name="Markovic C."/>
            <person name="Hall O."/>
            <person name="Minx P."/>
            <person name="Tomlinson C."/>
            <person name="Mitreva M."/>
            <person name="Nelson J."/>
            <person name="Hou S."/>
            <person name="Wollam A."/>
            <person name="Pepin K.H."/>
            <person name="Johnson M."/>
            <person name="Bhonagiri V."/>
            <person name="Nash W.E."/>
            <person name="Warren W."/>
            <person name="Chinwalla A."/>
            <person name="Mardis E.R."/>
            <person name="Wilson R.K."/>
        </authorList>
    </citation>
    <scope>NUCLEOTIDE SEQUENCE [LARGE SCALE GENOMIC DNA]</scope>
    <source>
        <strain evidence="1">ATCC 51147</strain>
    </source>
</reference>
<proteinExistence type="predicted"/>
<accession>C4GM43</accession>
<sequence>MVKAIKKRDKADLSTVKRFTFHFIHSYPNQLTAIAHRFLFILFCYQIICLTDLSTMRAVPHKYHLFIF</sequence>
<dbReference type="STRING" id="629741.GCWU000324_02775"/>
<protein>
    <submittedName>
        <fullName evidence="1">Uncharacterized protein</fullName>
    </submittedName>
</protein>
<organism evidence="1 2">
    <name type="scientific">Kingella oralis ATCC 51147</name>
    <dbReference type="NCBI Taxonomy" id="629741"/>
    <lineage>
        <taxon>Bacteria</taxon>
        <taxon>Pseudomonadati</taxon>
        <taxon>Pseudomonadota</taxon>
        <taxon>Betaproteobacteria</taxon>
        <taxon>Neisseriales</taxon>
        <taxon>Neisseriaceae</taxon>
        <taxon>Kingella</taxon>
    </lineage>
</organism>
<dbReference type="Proteomes" id="UP000003009">
    <property type="component" value="Unassembled WGS sequence"/>
</dbReference>
<dbReference type="EMBL" id="ACJW02000007">
    <property type="protein sequence ID" value="EEP66801.1"/>
    <property type="molecule type" value="Genomic_DNA"/>
</dbReference>
<comment type="caution">
    <text evidence="1">The sequence shown here is derived from an EMBL/GenBank/DDBJ whole genome shotgun (WGS) entry which is preliminary data.</text>
</comment>
<evidence type="ECO:0000313" key="2">
    <source>
        <dbReference type="Proteomes" id="UP000003009"/>
    </source>
</evidence>
<gene>
    <name evidence="1" type="ORF">GCWU000324_02775</name>
</gene>
<dbReference type="AlphaFoldDB" id="C4GM43"/>
<dbReference type="HOGENOM" id="CLU_2788355_0_0_4"/>
<evidence type="ECO:0000313" key="1">
    <source>
        <dbReference type="EMBL" id="EEP66801.1"/>
    </source>
</evidence>